<protein>
    <submittedName>
        <fullName evidence="1">Uncharacterized protein</fullName>
    </submittedName>
</protein>
<proteinExistence type="predicted"/>
<sequence>MHDLVVADRQDEVLRVLVDHRERHVVVVVLPVDRLVLQVAERVVHPAHVPLEAEAQSALVDRLGDPREGGRLLGDHHAARLALVEVAVDVAQEVDGLEVLVAAVLVGDPLPVLTGVVQVEHRGDRVDAQAVDVELAQPVEGVGDQEALHLVAAEVEDVGAPVRVLAQARIGVLVQGGAVEPAQCPLVLGEVARHPVHDHADAGLVQPVDQEAQIVGRAELRHRGEVAGDLVAPRPGERVLGDRHELDVGVALPLDVLDQILGELLVRLAGLPRPQMHLVDAHRRAPQLGLRAVLHPTLVVPRVVVDRDDGGGVRRAFGLAGHRVGLLVPLAVGAEDAELVQRALAGPLDEGPPAPGAGDHLHRVGTRLPVVPVTDDVHFLRVRCPDGEPRAAQGAPLVVLDGAQVGSQATPHLRVAALVEPLEIPPGQPSKVIVHDLLLLTVR</sequence>
<reference evidence="1" key="1">
    <citation type="submission" date="2019-08" db="EMBL/GenBank/DDBJ databases">
        <authorList>
            <person name="Kucharzyk K."/>
            <person name="Murdoch R.W."/>
            <person name="Higgins S."/>
            <person name="Loffler F."/>
        </authorList>
    </citation>
    <scope>NUCLEOTIDE SEQUENCE</scope>
</reference>
<evidence type="ECO:0000313" key="1">
    <source>
        <dbReference type="EMBL" id="MPM58991.1"/>
    </source>
</evidence>
<name>A0A645B352_9ZZZZ</name>
<gene>
    <name evidence="1" type="ORF">SDC9_105828</name>
</gene>
<dbReference type="AlphaFoldDB" id="A0A645B352"/>
<organism evidence="1">
    <name type="scientific">bioreactor metagenome</name>
    <dbReference type="NCBI Taxonomy" id="1076179"/>
    <lineage>
        <taxon>unclassified sequences</taxon>
        <taxon>metagenomes</taxon>
        <taxon>ecological metagenomes</taxon>
    </lineage>
</organism>
<comment type="caution">
    <text evidence="1">The sequence shown here is derived from an EMBL/GenBank/DDBJ whole genome shotgun (WGS) entry which is preliminary data.</text>
</comment>
<dbReference type="EMBL" id="VSSQ01017063">
    <property type="protein sequence ID" value="MPM58991.1"/>
    <property type="molecule type" value="Genomic_DNA"/>
</dbReference>
<accession>A0A645B352</accession>